<evidence type="ECO:0000313" key="9">
    <source>
        <dbReference type="EMBL" id="MCL9820041.1"/>
    </source>
</evidence>
<evidence type="ECO:0000256" key="3">
    <source>
        <dbReference type="ARBA" id="ARBA00022448"/>
    </source>
</evidence>
<gene>
    <name evidence="9" type="ORF">NCR95_07685</name>
</gene>
<evidence type="ECO:0000256" key="4">
    <source>
        <dbReference type="ARBA" id="ARBA00022475"/>
    </source>
</evidence>
<dbReference type="Gene3D" id="1.20.1530.20">
    <property type="match status" value="1"/>
</dbReference>
<organism evidence="9 10">
    <name type="scientific">Helicobacter colisuis</name>
    <dbReference type="NCBI Taxonomy" id="2949739"/>
    <lineage>
        <taxon>Bacteria</taxon>
        <taxon>Pseudomonadati</taxon>
        <taxon>Campylobacterota</taxon>
        <taxon>Epsilonproteobacteria</taxon>
        <taxon>Campylobacterales</taxon>
        <taxon>Helicobacteraceae</taxon>
        <taxon>Helicobacter</taxon>
    </lineage>
</organism>
<evidence type="ECO:0000256" key="2">
    <source>
        <dbReference type="ARBA" id="ARBA00010145"/>
    </source>
</evidence>
<keyword evidence="10" id="KW-1185">Reference proteome</keyword>
<proteinExistence type="inferred from homology"/>
<evidence type="ECO:0000256" key="1">
    <source>
        <dbReference type="ARBA" id="ARBA00004651"/>
    </source>
</evidence>
<dbReference type="PANTHER" id="PTHR36838:SF1">
    <property type="entry name" value="SLR1864 PROTEIN"/>
    <property type="match status" value="1"/>
</dbReference>
<dbReference type="PANTHER" id="PTHR36838">
    <property type="entry name" value="AUXIN EFFLUX CARRIER FAMILY PROTEIN"/>
    <property type="match status" value="1"/>
</dbReference>
<keyword evidence="7 8" id="KW-0472">Membrane</keyword>
<feature type="transmembrane region" description="Helical" evidence="8">
    <location>
        <begin position="161"/>
        <end position="180"/>
    </location>
</feature>
<protein>
    <submittedName>
        <fullName evidence="9">AEC family transporter</fullName>
    </submittedName>
</protein>
<evidence type="ECO:0000313" key="10">
    <source>
        <dbReference type="Proteomes" id="UP001057522"/>
    </source>
</evidence>
<sequence length="302" mass="32952">MFVFTPLFTIFVLLLGGYLAKRVGALKQKQSRMFLDFAILFALPCLIFDKTYHLNFDLNLVVLILGGLFSCVLAAIFSVILGIVFKFSKSTLVSMFLLACFGNTLFVGIPIVSGVYGEVFLSEVIFYDALATAIPISIIGPIVLSYASNQKINVMENIKRILFFPPFIALMLGFVCKIFVLPEFIFEPIVVFGNSATAVALFAIGLGLGFSAIKTAYKPTIIVVLCKTLLAPLIFILLLKFLAVELEPRVVVAILESAMPTMTLAGAMIMKAKLDSNLAVSSIAFGILFSFVSIPLLSYFLS</sequence>
<feature type="transmembrane region" description="Helical" evidence="8">
    <location>
        <begin position="92"/>
        <end position="112"/>
    </location>
</feature>
<evidence type="ECO:0000256" key="7">
    <source>
        <dbReference type="ARBA" id="ARBA00023136"/>
    </source>
</evidence>
<dbReference type="InterPro" id="IPR004776">
    <property type="entry name" value="Mem_transp_PIN-like"/>
</dbReference>
<feature type="transmembrane region" description="Helical" evidence="8">
    <location>
        <begin position="6"/>
        <end position="21"/>
    </location>
</feature>
<comment type="caution">
    <text evidence="9">The sequence shown here is derived from an EMBL/GenBank/DDBJ whole genome shotgun (WGS) entry which is preliminary data.</text>
</comment>
<feature type="transmembrane region" description="Helical" evidence="8">
    <location>
        <begin position="33"/>
        <end position="52"/>
    </location>
</feature>
<dbReference type="RefSeq" id="WP_250604933.1">
    <property type="nucleotide sequence ID" value="NZ_JAMOKX010000007.1"/>
</dbReference>
<accession>A0ABT0TVT5</accession>
<dbReference type="EMBL" id="JAMOKX010000007">
    <property type="protein sequence ID" value="MCL9820041.1"/>
    <property type="molecule type" value="Genomic_DNA"/>
</dbReference>
<dbReference type="InterPro" id="IPR038770">
    <property type="entry name" value="Na+/solute_symporter_sf"/>
</dbReference>
<feature type="transmembrane region" description="Helical" evidence="8">
    <location>
        <begin position="277"/>
        <end position="301"/>
    </location>
</feature>
<evidence type="ECO:0000256" key="6">
    <source>
        <dbReference type="ARBA" id="ARBA00022989"/>
    </source>
</evidence>
<dbReference type="Pfam" id="PF03547">
    <property type="entry name" value="Mem_trans"/>
    <property type="match status" value="1"/>
</dbReference>
<feature type="transmembrane region" description="Helical" evidence="8">
    <location>
        <begin position="124"/>
        <end position="149"/>
    </location>
</feature>
<keyword evidence="3" id="KW-0813">Transport</keyword>
<comment type="subcellular location">
    <subcellularLocation>
        <location evidence="1">Cell membrane</location>
        <topology evidence="1">Multi-pass membrane protein</topology>
    </subcellularLocation>
</comment>
<keyword evidence="5 8" id="KW-0812">Transmembrane</keyword>
<evidence type="ECO:0000256" key="8">
    <source>
        <dbReference type="SAM" id="Phobius"/>
    </source>
</evidence>
<keyword evidence="4" id="KW-1003">Cell membrane</keyword>
<evidence type="ECO:0000256" key="5">
    <source>
        <dbReference type="ARBA" id="ARBA00022692"/>
    </source>
</evidence>
<dbReference type="Proteomes" id="UP001057522">
    <property type="component" value="Unassembled WGS sequence"/>
</dbReference>
<name>A0ABT0TVT5_9HELI</name>
<keyword evidence="6 8" id="KW-1133">Transmembrane helix</keyword>
<feature type="transmembrane region" description="Helical" evidence="8">
    <location>
        <begin position="58"/>
        <end position="85"/>
    </location>
</feature>
<feature type="transmembrane region" description="Helical" evidence="8">
    <location>
        <begin position="220"/>
        <end position="244"/>
    </location>
</feature>
<feature type="transmembrane region" description="Helical" evidence="8">
    <location>
        <begin position="192"/>
        <end position="213"/>
    </location>
</feature>
<comment type="similarity">
    <text evidence="2">Belongs to the auxin efflux carrier (TC 2.A.69) family.</text>
</comment>
<reference evidence="9" key="1">
    <citation type="submission" date="2022-06" db="EMBL/GenBank/DDBJ databases">
        <title>Helicobacter colisuis sp. nov.</title>
        <authorList>
            <person name="Papic B."/>
            <person name="Gruntar I."/>
        </authorList>
    </citation>
    <scope>NUCLEOTIDE SEQUENCE</scope>
    <source>
        <strain evidence="9">11154-15</strain>
    </source>
</reference>